<dbReference type="OrthoDB" id="9788394at2"/>
<keyword evidence="6 8" id="KW-0342">GTP-binding</keyword>
<feature type="binding site" evidence="8">
    <location>
        <position position="103"/>
    </location>
    <ligand>
        <name>GTP</name>
        <dbReference type="ChEBI" id="CHEBI:37565"/>
    </ligand>
</feature>
<comment type="similarity">
    <text evidence="8">Belongs to the MobA family.</text>
</comment>
<dbReference type="InterPro" id="IPR013482">
    <property type="entry name" value="Molybde_CF_guanTrfase"/>
</dbReference>
<feature type="binding site" evidence="8">
    <location>
        <position position="50"/>
    </location>
    <ligand>
        <name>GTP</name>
        <dbReference type="ChEBI" id="CHEBI:37565"/>
    </ligand>
</feature>
<dbReference type="GO" id="GO:0005737">
    <property type="term" value="C:cytoplasm"/>
    <property type="evidence" value="ECO:0007669"/>
    <property type="project" value="UniProtKB-SubCell"/>
</dbReference>
<evidence type="ECO:0000256" key="7">
    <source>
        <dbReference type="ARBA" id="ARBA00023150"/>
    </source>
</evidence>
<dbReference type="GO" id="GO:1902758">
    <property type="term" value="P:bis(molybdopterin guanine dinucleotide)molybdenum biosynthetic process"/>
    <property type="evidence" value="ECO:0007669"/>
    <property type="project" value="TreeGrafter"/>
</dbReference>
<evidence type="ECO:0000256" key="1">
    <source>
        <dbReference type="ARBA" id="ARBA00022490"/>
    </source>
</evidence>
<feature type="domain" description="MobA-like NTP transferase" evidence="9">
    <location>
        <begin position="6"/>
        <end position="168"/>
    </location>
</feature>
<evidence type="ECO:0000259" key="9">
    <source>
        <dbReference type="Pfam" id="PF12804"/>
    </source>
</evidence>
<dbReference type="CDD" id="cd02503">
    <property type="entry name" value="MobA"/>
    <property type="match status" value="1"/>
</dbReference>
<feature type="binding site" evidence="8">
    <location>
        <position position="103"/>
    </location>
    <ligand>
        <name>Mg(2+)</name>
        <dbReference type="ChEBI" id="CHEBI:18420"/>
    </ligand>
</feature>
<evidence type="ECO:0000256" key="3">
    <source>
        <dbReference type="ARBA" id="ARBA00022723"/>
    </source>
</evidence>
<feature type="binding site" evidence="8">
    <location>
        <position position="22"/>
    </location>
    <ligand>
        <name>GTP</name>
        <dbReference type="ChEBI" id="CHEBI:37565"/>
    </ligand>
</feature>
<dbReference type="STRING" id="655015.B1812_18785"/>
<dbReference type="SUPFAM" id="SSF53448">
    <property type="entry name" value="Nucleotide-diphospho-sugar transferases"/>
    <property type="match status" value="1"/>
</dbReference>
<keyword evidence="5 8" id="KW-0460">Magnesium</keyword>
<dbReference type="GO" id="GO:0061603">
    <property type="term" value="F:molybdenum cofactor guanylyltransferase activity"/>
    <property type="evidence" value="ECO:0007669"/>
    <property type="project" value="UniProtKB-EC"/>
</dbReference>
<dbReference type="RefSeq" id="WP_085772933.1">
    <property type="nucleotide sequence ID" value="NZ_AP027149.1"/>
</dbReference>
<keyword evidence="1 8" id="KW-0963">Cytoplasm</keyword>
<feature type="binding site" evidence="8">
    <location>
        <begin position="9"/>
        <end position="11"/>
    </location>
    <ligand>
        <name>GTP</name>
        <dbReference type="ChEBI" id="CHEBI:37565"/>
    </ligand>
</feature>
<comment type="catalytic activity">
    <reaction evidence="8">
        <text>Mo-molybdopterin + GTP + H(+) = Mo-molybdopterin guanine dinucleotide + diphosphate</text>
        <dbReference type="Rhea" id="RHEA:34243"/>
        <dbReference type="ChEBI" id="CHEBI:15378"/>
        <dbReference type="ChEBI" id="CHEBI:33019"/>
        <dbReference type="ChEBI" id="CHEBI:37565"/>
        <dbReference type="ChEBI" id="CHEBI:71302"/>
        <dbReference type="ChEBI" id="CHEBI:71310"/>
        <dbReference type="EC" id="2.7.7.77"/>
    </reaction>
</comment>
<dbReference type="PANTHER" id="PTHR19136:SF81">
    <property type="entry name" value="MOLYBDENUM COFACTOR GUANYLYLTRANSFERASE"/>
    <property type="match status" value="1"/>
</dbReference>
<dbReference type="NCBIfam" id="TIGR02665">
    <property type="entry name" value="molyb_mobA"/>
    <property type="match status" value="1"/>
</dbReference>
<organism evidence="10 11">
    <name type="scientific">Methylocystis bryophila</name>
    <dbReference type="NCBI Taxonomy" id="655015"/>
    <lineage>
        <taxon>Bacteria</taxon>
        <taxon>Pseudomonadati</taxon>
        <taxon>Pseudomonadota</taxon>
        <taxon>Alphaproteobacteria</taxon>
        <taxon>Hyphomicrobiales</taxon>
        <taxon>Methylocystaceae</taxon>
        <taxon>Methylocystis</taxon>
    </lineage>
</organism>
<gene>
    <name evidence="8" type="primary">mobA</name>
    <name evidence="10" type="ORF">B1812_18785</name>
</gene>
<dbReference type="HAMAP" id="MF_00316">
    <property type="entry name" value="MobA"/>
    <property type="match status" value="1"/>
</dbReference>
<dbReference type="InterPro" id="IPR029044">
    <property type="entry name" value="Nucleotide-diphossugar_trans"/>
</dbReference>
<evidence type="ECO:0000313" key="11">
    <source>
        <dbReference type="Proteomes" id="UP000193978"/>
    </source>
</evidence>
<feature type="binding site" evidence="8">
    <location>
        <position position="68"/>
    </location>
    <ligand>
        <name>GTP</name>
        <dbReference type="ChEBI" id="CHEBI:37565"/>
    </ligand>
</feature>
<evidence type="ECO:0000256" key="6">
    <source>
        <dbReference type="ARBA" id="ARBA00023134"/>
    </source>
</evidence>
<sequence>MTKPVGLILAGGLARRLGGGDKGLIEIGGRPILARLIERLGPQCAALFLNANGDASRFARFGLSVIADEREEFAGPLAGVLAGMEHAASHFPSTCDLLSVPADTPFIPNDLAARLIEARADAGARIAVAASAGRAHHAVALWPVSLAGDLRQALADGERRVSGFIARYENVAAQWPTTPYDPFFNVNRPEDLAEAEALAREADVLFQ</sequence>
<dbReference type="Proteomes" id="UP000193978">
    <property type="component" value="Chromosome"/>
</dbReference>
<protein>
    <recommendedName>
        <fullName evidence="8">Molybdenum cofactor guanylyltransferase</fullName>
        <shortName evidence="8">MoCo guanylyltransferase</shortName>
        <ecNumber evidence="8">2.7.7.77</ecNumber>
    </recommendedName>
    <alternativeName>
        <fullName evidence="8">GTP:molybdopterin guanylyltransferase</fullName>
    </alternativeName>
    <alternativeName>
        <fullName evidence="8">Mo-MPT guanylyltransferase</fullName>
    </alternativeName>
    <alternativeName>
        <fullName evidence="8">Molybdopterin guanylyltransferase</fullName>
    </alternativeName>
    <alternativeName>
        <fullName evidence="8">Molybdopterin-guanine dinucleotide synthase</fullName>
        <shortName evidence="8">MGD synthase</shortName>
    </alternativeName>
</protein>
<dbReference type="Pfam" id="PF12804">
    <property type="entry name" value="NTP_transf_3"/>
    <property type="match status" value="1"/>
</dbReference>
<dbReference type="InterPro" id="IPR025877">
    <property type="entry name" value="MobA-like_NTP_Trfase"/>
</dbReference>
<dbReference type="Gene3D" id="3.90.550.10">
    <property type="entry name" value="Spore Coat Polysaccharide Biosynthesis Protein SpsA, Chain A"/>
    <property type="match status" value="1"/>
</dbReference>
<dbReference type="EC" id="2.7.7.77" evidence="8"/>
<dbReference type="EMBL" id="CP019948">
    <property type="protein sequence ID" value="ARN82799.1"/>
    <property type="molecule type" value="Genomic_DNA"/>
</dbReference>
<dbReference type="PANTHER" id="PTHR19136">
    <property type="entry name" value="MOLYBDENUM COFACTOR GUANYLYLTRANSFERASE"/>
    <property type="match status" value="1"/>
</dbReference>
<evidence type="ECO:0000256" key="2">
    <source>
        <dbReference type="ARBA" id="ARBA00022679"/>
    </source>
</evidence>
<evidence type="ECO:0000256" key="4">
    <source>
        <dbReference type="ARBA" id="ARBA00022741"/>
    </source>
</evidence>
<keyword evidence="3 8" id="KW-0479">Metal-binding</keyword>
<reference evidence="10 11" key="1">
    <citation type="submission" date="2017-02" db="EMBL/GenBank/DDBJ databases">
        <authorList>
            <person name="Peterson S.W."/>
        </authorList>
    </citation>
    <scope>NUCLEOTIDE SEQUENCE [LARGE SCALE GENOMIC DNA]</scope>
    <source>
        <strain evidence="10 11">S285</strain>
    </source>
</reference>
<evidence type="ECO:0000256" key="5">
    <source>
        <dbReference type="ARBA" id="ARBA00022842"/>
    </source>
</evidence>
<comment type="domain">
    <text evidence="8">The N-terminal domain determines nucleotide recognition and specific binding, while the C-terminal domain determines the specific binding to the target protein.</text>
</comment>
<keyword evidence="7 8" id="KW-0501">Molybdenum cofactor biosynthesis</keyword>
<dbReference type="GO" id="GO:0005525">
    <property type="term" value="F:GTP binding"/>
    <property type="evidence" value="ECO:0007669"/>
    <property type="project" value="UniProtKB-UniRule"/>
</dbReference>
<comment type="subcellular location">
    <subcellularLocation>
        <location evidence="8">Cytoplasm</location>
    </subcellularLocation>
</comment>
<dbReference type="KEGG" id="mbry:B1812_18785"/>
<evidence type="ECO:0000256" key="8">
    <source>
        <dbReference type="HAMAP-Rule" id="MF_00316"/>
    </source>
</evidence>
<dbReference type="AlphaFoldDB" id="A0A1W6MZ24"/>
<keyword evidence="10" id="KW-0548">Nucleotidyltransferase</keyword>
<keyword evidence="11" id="KW-1185">Reference proteome</keyword>
<name>A0A1W6MZ24_9HYPH</name>
<keyword evidence="2 8" id="KW-0808">Transferase</keyword>
<comment type="cofactor">
    <cofactor evidence="8">
        <name>Mg(2+)</name>
        <dbReference type="ChEBI" id="CHEBI:18420"/>
    </cofactor>
</comment>
<accession>A0A1W6MZ24</accession>
<dbReference type="GO" id="GO:0046872">
    <property type="term" value="F:metal ion binding"/>
    <property type="evidence" value="ECO:0007669"/>
    <property type="project" value="UniProtKB-KW"/>
</dbReference>
<keyword evidence="4 8" id="KW-0547">Nucleotide-binding</keyword>
<comment type="function">
    <text evidence="8">Transfers a GMP moiety from GTP to Mo-molybdopterin (Mo-MPT) cofactor (Moco or molybdenum cofactor) to form Mo-molybdopterin guanine dinucleotide (Mo-MGD) cofactor.</text>
</comment>
<proteinExistence type="inferred from homology"/>
<evidence type="ECO:0000313" key="10">
    <source>
        <dbReference type="EMBL" id="ARN82799.1"/>
    </source>
</evidence>
<comment type="subunit">
    <text evidence="8">Monomer.</text>
</comment>